<evidence type="ECO:0000313" key="2">
    <source>
        <dbReference type="EMBL" id="JAS34672.1"/>
    </source>
</evidence>
<evidence type="ECO:0000256" key="1">
    <source>
        <dbReference type="SAM" id="SignalP"/>
    </source>
</evidence>
<reference evidence="2" key="1">
    <citation type="submission" date="2015-12" db="EMBL/GenBank/DDBJ databases">
        <title>De novo transcriptome assembly of four potential Pierce s Disease insect vectors from Arizona vineyards.</title>
        <authorList>
            <person name="Tassone E.E."/>
        </authorList>
    </citation>
    <scope>NUCLEOTIDE SEQUENCE</scope>
</reference>
<keyword evidence="1" id="KW-0732">Signal</keyword>
<feature type="chain" id="PRO_5008582037" evidence="1">
    <location>
        <begin position="20"/>
        <end position="229"/>
    </location>
</feature>
<gene>
    <name evidence="2" type="ORF">g.3299</name>
</gene>
<name>A0A1B6E9Q7_9HEMI</name>
<dbReference type="EMBL" id="GEDC01002626">
    <property type="protein sequence ID" value="JAS34672.1"/>
    <property type="molecule type" value="Transcribed_RNA"/>
</dbReference>
<feature type="signal peptide" evidence="1">
    <location>
        <begin position="1"/>
        <end position="19"/>
    </location>
</feature>
<dbReference type="AlphaFoldDB" id="A0A1B6E9Q7"/>
<protein>
    <submittedName>
        <fullName evidence="2">Uncharacterized protein</fullName>
    </submittedName>
</protein>
<proteinExistence type="predicted"/>
<organism evidence="2">
    <name type="scientific">Clastoptera arizonana</name>
    <name type="common">Arizona spittle bug</name>
    <dbReference type="NCBI Taxonomy" id="38151"/>
    <lineage>
        <taxon>Eukaryota</taxon>
        <taxon>Metazoa</taxon>
        <taxon>Ecdysozoa</taxon>
        <taxon>Arthropoda</taxon>
        <taxon>Hexapoda</taxon>
        <taxon>Insecta</taxon>
        <taxon>Pterygota</taxon>
        <taxon>Neoptera</taxon>
        <taxon>Paraneoptera</taxon>
        <taxon>Hemiptera</taxon>
        <taxon>Auchenorrhyncha</taxon>
        <taxon>Cercopoidea</taxon>
        <taxon>Clastopteridae</taxon>
        <taxon>Clastoptera</taxon>
    </lineage>
</organism>
<sequence>MFKNAVLNLILIFVSLLNTSKEDYSEYLYDTIESNPISERSEESPESEHSREYYEVEFMNLTRGIQLRCHKICNRLFRDLSILEEFRFDLVKQFYEYDFNSESFDAESALDILNERQLGRNSTDYMLVANVKEMLDILKVSVVRDKNYVIISKAHELMKRVNEMSRWLRLNEKFGALPTTQATTPTTSKSTPKRRKEDEEIYKKFYGRKNFKDFFHRKRRRFRRRRRRY</sequence>
<accession>A0A1B6E9Q7</accession>